<dbReference type="PANTHER" id="PTHR43281:SF1">
    <property type="entry name" value="FARNESYL DIPHOSPHATE SYNTHASE"/>
    <property type="match status" value="1"/>
</dbReference>
<dbReference type="SUPFAM" id="SSF48576">
    <property type="entry name" value="Terpenoid synthases"/>
    <property type="match status" value="1"/>
</dbReference>
<evidence type="ECO:0000256" key="5">
    <source>
        <dbReference type="ARBA" id="ARBA00022842"/>
    </source>
</evidence>
<dbReference type="NCBIfam" id="NF045485">
    <property type="entry name" value="FPPsyn"/>
    <property type="match status" value="1"/>
</dbReference>
<dbReference type="GO" id="GO:0008299">
    <property type="term" value="P:isoprenoid biosynthetic process"/>
    <property type="evidence" value="ECO:0007669"/>
    <property type="project" value="UniProtKB-KW"/>
</dbReference>
<proteinExistence type="inferred from homology"/>
<evidence type="ECO:0000313" key="9">
    <source>
        <dbReference type="Proteomes" id="UP001301350"/>
    </source>
</evidence>
<reference evidence="8 9" key="1">
    <citation type="submission" date="2022-07" db="EMBL/GenBank/DDBJ databases">
        <title>Genome-wide signatures of adaptation to extreme environments.</title>
        <authorList>
            <person name="Cho C.H."/>
            <person name="Yoon H.S."/>
        </authorList>
    </citation>
    <scope>NUCLEOTIDE SEQUENCE [LARGE SCALE GENOMIC DNA]</scope>
    <source>
        <strain evidence="8 9">DBV 063 E5</strain>
    </source>
</reference>
<dbReference type="GO" id="GO:0005737">
    <property type="term" value="C:cytoplasm"/>
    <property type="evidence" value="ECO:0007669"/>
    <property type="project" value="UniProtKB-ARBA"/>
</dbReference>
<dbReference type="InterPro" id="IPR053378">
    <property type="entry name" value="Prenyl_diphosphate_synthase"/>
</dbReference>
<evidence type="ECO:0000313" key="8">
    <source>
        <dbReference type="EMBL" id="KAK4535368.1"/>
    </source>
</evidence>
<evidence type="ECO:0000256" key="1">
    <source>
        <dbReference type="ARBA" id="ARBA00001946"/>
    </source>
</evidence>
<comment type="caution">
    <text evidence="8">The sequence shown here is derived from an EMBL/GenBank/DDBJ whole genome shotgun (WGS) entry which is preliminary data.</text>
</comment>
<sequence length="368" mass="39506">MDGATPAFIVWTATLGARHRTARISPGAPRRRSLLLSPIRSSRLLQAVQEAAPPSPASLFDADTASDAKRQLLTYLVSKKRAVDAALEASVQASVPGQRRLAEAMRYSLLADGKRVRPILVLAACELFGGDDAMAMPTAVAVEMVHCMSLIHDDLPAMDNDDYRRGQPTNHKKFGEDVAILAGDALLSESFAHIAEHTPIDRVPPARVLEVVRRLAQSVGLNGLAAGQAMDLECEGKPAEQVGVHALEWIHLHKTAALLRFSVMAGAILAGADADDVQHMEAYANRIGLAFQIADDVLDVVSSTETLGKTAGKDSAVDKATFPRLLGLEASRLRAEQLVHEAKQALERYGGRAGILLGLADFIIQRKN</sequence>
<evidence type="ECO:0000256" key="4">
    <source>
        <dbReference type="ARBA" id="ARBA00022723"/>
    </source>
</evidence>
<dbReference type="InterPro" id="IPR033749">
    <property type="entry name" value="Polyprenyl_synt_CS"/>
</dbReference>
<accession>A0AAV9IU45</accession>
<keyword evidence="6" id="KW-0414">Isoprene biosynthesis</keyword>
<dbReference type="PANTHER" id="PTHR43281">
    <property type="entry name" value="FARNESYL DIPHOSPHATE SYNTHASE"/>
    <property type="match status" value="1"/>
</dbReference>
<dbReference type="Proteomes" id="UP001301350">
    <property type="component" value="Unassembled WGS sequence"/>
</dbReference>
<dbReference type="GO" id="GO:0004659">
    <property type="term" value="F:prenyltransferase activity"/>
    <property type="evidence" value="ECO:0007669"/>
    <property type="project" value="InterPro"/>
</dbReference>
<dbReference type="FunFam" id="1.10.600.10:FF:000001">
    <property type="entry name" value="Geranylgeranyl diphosphate synthase"/>
    <property type="match status" value="1"/>
</dbReference>
<keyword evidence="5" id="KW-0460">Magnesium</keyword>
<protein>
    <recommendedName>
        <fullName evidence="10">Geranylgeranyl diphosphate synthase</fullName>
    </recommendedName>
</protein>
<comment type="cofactor">
    <cofactor evidence="1">
        <name>Mg(2+)</name>
        <dbReference type="ChEBI" id="CHEBI:18420"/>
    </cofactor>
</comment>
<dbReference type="Gene3D" id="1.10.600.10">
    <property type="entry name" value="Farnesyl Diphosphate Synthase"/>
    <property type="match status" value="1"/>
</dbReference>
<evidence type="ECO:0000256" key="7">
    <source>
        <dbReference type="RuleBase" id="RU004466"/>
    </source>
</evidence>
<dbReference type="InterPro" id="IPR008949">
    <property type="entry name" value="Isoprenoid_synthase_dom_sf"/>
</dbReference>
<dbReference type="EMBL" id="JANCYW010000004">
    <property type="protein sequence ID" value="KAK4535368.1"/>
    <property type="molecule type" value="Genomic_DNA"/>
</dbReference>
<organism evidence="8 9">
    <name type="scientific">Cyanidium caldarium</name>
    <name type="common">Red alga</name>
    <dbReference type="NCBI Taxonomy" id="2771"/>
    <lineage>
        <taxon>Eukaryota</taxon>
        <taxon>Rhodophyta</taxon>
        <taxon>Bangiophyceae</taxon>
        <taxon>Cyanidiales</taxon>
        <taxon>Cyanidiaceae</taxon>
        <taxon>Cyanidium</taxon>
    </lineage>
</organism>
<evidence type="ECO:0000256" key="3">
    <source>
        <dbReference type="ARBA" id="ARBA00022679"/>
    </source>
</evidence>
<dbReference type="SFLD" id="SFLDG01017">
    <property type="entry name" value="Polyprenyl_Transferase_Like"/>
    <property type="match status" value="1"/>
</dbReference>
<dbReference type="PROSITE" id="PS00444">
    <property type="entry name" value="POLYPRENYL_SYNTHASE_2"/>
    <property type="match status" value="1"/>
</dbReference>
<dbReference type="CDD" id="cd00685">
    <property type="entry name" value="Trans_IPPS_HT"/>
    <property type="match status" value="1"/>
</dbReference>
<dbReference type="Pfam" id="PF00348">
    <property type="entry name" value="polyprenyl_synt"/>
    <property type="match status" value="1"/>
</dbReference>
<keyword evidence="4" id="KW-0479">Metal-binding</keyword>
<comment type="similarity">
    <text evidence="2 7">Belongs to the FPP/GGPP synthase family.</text>
</comment>
<evidence type="ECO:0000256" key="2">
    <source>
        <dbReference type="ARBA" id="ARBA00006706"/>
    </source>
</evidence>
<keyword evidence="9" id="KW-1185">Reference proteome</keyword>
<keyword evidence="3 7" id="KW-0808">Transferase</keyword>
<dbReference type="SFLD" id="SFLDS00005">
    <property type="entry name" value="Isoprenoid_Synthase_Type_I"/>
    <property type="match status" value="1"/>
</dbReference>
<dbReference type="PROSITE" id="PS00723">
    <property type="entry name" value="POLYPRENYL_SYNTHASE_1"/>
    <property type="match status" value="1"/>
</dbReference>
<evidence type="ECO:0008006" key="10">
    <source>
        <dbReference type="Google" id="ProtNLM"/>
    </source>
</evidence>
<dbReference type="AlphaFoldDB" id="A0AAV9IU45"/>
<dbReference type="GO" id="GO:0046872">
    <property type="term" value="F:metal ion binding"/>
    <property type="evidence" value="ECO:0007669"/>
    <property type="project" value="UniProtKB-KW"/>
</dbReference>
<name>A0AAV9IU45_CYACA</name>
<evidence type="ECO:0000256" key="6">
    <source>
        <dbReference type="ARBA" id="ARBA00023229"/>
    </source>
</evidence>
<gene>
    <name evidence="8" type="ORF">CDCA_CDCA04G1393</name>
</gene>
<dbReference type="InterPro" id="IPR000092">
    <property type="entry name" value="Polyprenyl_synt"/>
</dbReference>